<comment type="caution">
    <text evidence="5">The sequence shown here is derived from an EMBL/GenBank/DDBJ whole genome shotgun (WGS) entry which is preliminary data.</text>
</comment>
<dbReference type="InterPro" id="IPR008599">
    <property type="entry name" value="Diacid_rec"/>
</dbReference>
<gene>
    <name evidence="5" type="ORF">FC678_25230</name>
</gene>
<dbReference type="InterPro" id="IPR042070">
    <property type="entry name" value="PucR_C-HTH_sf"/>
</dbReference>
<dbReference type="AlphaFoldDB" id="A0A9X9EPT1"/>
<dbReference type="Gene3D" id="1.10.10.2840">
    <property type="entry name" value="PucR C-terminal helix-turn-helix domain"/>
    <property type="match status" value="1"/>
</dbReference>
<organism evidence="5 6">
    <name type="scientific">Peribacillus simplex</name>
    <dbReference type="NCBI Taxonomy" id="1478"/>
    <lineage>
        <taxon>Bacteria</taxon>
        <taxon>Bacillati</taxon>
        <taxon>Bacillota</taxon>
        <taxon>Bacilli</taxon>
        <taxon>Bacillales</taxon>
        <taxon>Bacillaceae</taxon>
        <taxon>Peribacillus</taxon>
    </lineage>
</organism>
<dbReference type="Pfam" id="PF05651">
    <property type="entry name" value="Diacid_rec"/>
    <property type="match status" value="1"/>
</dbReference>
<evidence type="ECO:0000256" key="1">
    <source>
        <dbReference type="ARBA" id="ARBA00006754"/>
    </source>
</evidence>
<feature type="domain" description="PucR C-terminal helix-turn-helix" evidence="3">
    <location>
        <begin position="329"/>
        <end position="387"/>
    </location>
</feature>
<evidence type="ECO:0000259" key="3">
    <source>
        <dbReference type="Pfam" id="PF13556"/>
    </source>
</evidence>
<comment type="similarity">
    <text evidence="1">Belongs to the CdaR family.</text>
</comment>
<proteinExistence type="inferred from homology"/>
<dbReference type="PANTHER" id="PTHR33744">
    <property type="entry name" value="CARBOHYDRATE DIACID REGULATOR"/>
    <property type="match status" value="1"/>
</dbReference>
<evidence type="ECO:0000259" key="4">
    <source>
        <dbReference type="Pfam" id="PF17853"/>
    </source>
</evidence>
<evidence type="ECO:0000259" key="2">
    <source>
        <dbReference type="Pfam" id="PF05651"/>
    </source>
</evidence>
<dbReference type="PANTHER" id="PTHR33744:SF16">
    <property type="entry name" value="CARBOHYDRATE DIACID REGULATOR"/>
    <property type="match status" value="1"/>
</dbReference>
<feature type="domain" description="Putative sugar diacid recognition" evidence="2">
    <location>
        <begin position="28"/>
        <end position="158"/>
    </location>
</feature>
<dbReference type="Pfam" id="PF13556">
    <property type="entry name" value="HTH_30"/>
    <property type="match status" value="1"/>
</dbReference>
<name>A0A9X9EPT1_9BACI</name>
<dbReference type="InterPro" id="IPR025736">
    <property type="entry name" value="PucR_C-HTH_dom"/>
</dbReference>
<evidence type="ECO:0000313" key="5">
    <source>
        <dbReference type="EMBL" id="TKH03246.1"/>
    </source>
</evidence>
<reference evidence="5 6" key="1">
    <citation type="journal article" date="2019" name="Environ. Microbiol.">
        <title>An active ?-lactamase is a part of an orchestrated cell wall stress resistance network of Bacillus subtilis and related rhizosphere species.</title>
        <authorList>
            <person name="Bucher T."/>
            <person name="Keren-Paz A."/>
            <person name="Hausser J."/>
            <person name="Olender T."/>
            <person name="Cytryn E."/>
            <person name="Kolodkin-Gal I."/>
        </authorList>
    </citation>
    <scope>NUCLEOTIDE SEQUENCE [LARGE SCALE GENOMIC DNA]</scope>
    <source>
        <strain evidence="5 6">I4</strain>
    </source>
</reference>
<accession>A0A9X9EPT1</accession>
<dbReference type="InterPro" id="IPR051448">
    <property type="entry name" value="CdaR-like_regulators"/>
</dbReference>
<feature type="domain" description="CdaR GGDEF-like" evidence="4">
    <location>
        <begin position="166"/>
        <end position="285"/>
    </location>
</feature>
<dbReference type="InterPro" id="IPR041522">
    <property type="entry name" value="CdaR_GGDEF"/>
</dbReference>
<dbReference type="Pfam" id="PF17853">
    <property type="entry name" value="GGDEF_2"/>
    <property type="match status" value="1"/>
</dbReference>
<sequence length="393" mass="45101">MRLSFHRGASKYLSSPYKKGGNIMQLAAVAGKLVHEVRKLIEEEIIIIDHAGTIIASTDSSRIGSYHEGAIHAFNNREKLIINKQDERSWKGVKAGINLPIFFNQEAVCVIGITGDPKHVSPYAELLKKMTEMFIQESYHIEQAESQSRLMEFFVFEWHQLQTFNEHFLQKAKLLGVDVHADRIITLGEFKTEEIIEPHVWRTLQIYIRQQHPNDIAVRWGRNQFVILSIADFIGSKNQQYKKLCKLQKKLEESSGYKVCAGVSSRASGSAFRSAFFKAERSLKISFPSSGIIFDEDLKLEVLLDEVTAEIKQEYLSRTIQELLPNEELLKTLSMYFACDLSLKETAAALHIHINTLHYRLKRIEDLTRLNPRKLADLVTMYLAVRVLDKHTK</sequence>
<dbReference type="EMBL" id="SZNT01000704">
    <property type="protein sequence ID" value="TKH03246.1"/>
    <property type="molecule type" value="Genomic_DNA"/>
</dbReference>
<protein>
    <submittedName>
        <fullName evidence="5">Carbohydrate diacid regulator</fullName>
    </submittedName>
</protein>
<dbReference type="Proteomes" id="UP000309170">
    <property type="component" value="Unassembled WGS sequence"/>
</dbReference>
<evidence type="ECO:0000313" key="6">
    <source>
        <dbReference type="Proteomes" id="UP000309170"/>
    </source>
</evidence>